<gene>
    <name evidence="1" type="ORF">MSG28_008856</name>
</gene>
<proteinExistence type="predicted"/>
<dbReference type="EMBL" id="CM046114">
    <property type="protein sequence ID" value="KAI8420329.1"/>
    <property type="molecule type" value="Genomic_DNA"/>
</dbReference>
<accession>A0ACC0J8H5</accession>
<keyword evidence="2" id="KW-1185">Reference proteome</keyword>
<evidence type="ECO:0000313" key="2">
    <source>
        <dbReference type="Proteomes" id="UP001064048"/>
    </source>
</evidence>
<evidence type="ECO:0000313" key="1">
    <source>
        <dbReference type="EMBL" id="KAI8420329.1"/>
    </source>
</evidence>
<reference evidence="1 2" key="1">
    <citation type="journal article" date="2022" name="Genome Biol. Evol.">
        <title>The Spruce Budworm Genome: Reconstructing the Evolutionary History of Antifreeze Proteins.</title>
        <authorList>
            <person name="Beliveau C."/>
            <person name="Gagne P."/>
            <person name="Picq S."/>
            <person name="Vernygora O."/>
            <person name="Keeling C.I."/>
            <person name="Pinkney K."/>
            <person name="Doucet D."/>
            <person name="Wen F."/>
            <person name="Johnston J.S."/>
            <person name="Maaroufi H."/>
            <person name="Boyle B."/>
            <person name="Laroche J."/>
            <person name="Dewar K."/>
            <person name="Juretic N."/>
            <person name="Blackburn G."/>
            <person name="Nisole A."/>
            <person name="Brunet B."/>
            <person name="Brandao M."/>
            <person name="Lumley L."/>
            <person name="Duan J."/>
            <person name="Quan G."/>
            <person name="Lucarotti C.J."/>
            <person name="Roe A.D."/>
            <person name="Sperling F.A.H."/>
            <person name="Levesque R.C."/>
            <person name="Cusson M."/>
        </authorList>
    </citation>
    <scope>NUCLEOTIDE SEQUENCE [LARGE SCALE GENOMIC DNA]</scope>
    <source>
        <strain evidence="1">Glfc:IPQL:Cfum</strain>
    </source>
</reference>
<comment type="caution">
    <text evidence="1">The sequence shown here is derived from an EMBL/GenBank/DDBJ whole genome shotgun (WGS) entry which is preliminary data.</text>
</comment>
<protein>
    <submittedName>
        <fullName evidence="1">Uncharacterized protein</fullName>
    </submittedName>
</protein>
<organism evidence="1 2">
    <name type="scientific">Choristoneura fumiferana</name>
    <name type="common">Spruce budworm moth</name>
    <name type="synonym">Archips fumiferana</name>
    <dbReference type="NCBI Taxonomy" id="7141"/>
    <lineage>
        <taxon>Eukaryota</taxon>
        <taxon>Metazoa</taxon>
        <taxon>Ecdysozoa</taxon>
        <taxon>Arthropoda</taxon>
        <taxon>Hexapoda</taxon>
        <taxon>Insecta</taxon>
        <taxon>Pterygota</taxon>
        <taxon>Neoptera</taxon>
        <taxon>Endopterygota</taxon>
        <taxon>Lepidoptera</taxon>
        <taxon>Glossata</taxon>
        <taxon>Ditrysia</taxon>
        <taxon>Tortricoidea</taxon>
        <taxon>Tortricidae</taxon>
        <taxon>Tortricinae</taxon>
        <taxon>Choristoneura</taxon>
    </lineage>
</organism>
<sequence length="846" mass="96079">MVRYFPNNFEDYKPGSSLAISKEEISPQIDDHVKIILKRLQPSRKHVEGGLYVGIAGVAYMFYYLSKNPLLSENKAMYLDKCRDYVKAMQETSAGDKTSFLLGDAGTYALTAVIKKELGDDSFIDALGNYKQLYNNYLNPKFLKCGGDEFFVGRSGYLAGALWMGCEMQMPIFTKSEMYKICDLIVASGKEYSKKHSSPCPLMYHYYNTEYLGAAHGISFILQMLLTVPGYIQYNSSASKDIKATVDYLVSLQTEEGNWPCCMEELGYREHKLVHWCHGAPGTIYLMAKAYLVYNEQKYVDACIRAGEVVWNKGLLLKGPGICHGIAGNAYVFLLLYRLTGNEKYLYRAKSFADFMNTEAFLADSRVPDNPETLYEVGYWCSSLQLKKFKRTDMSSVVLKSAVVVTHSIVNQTFEEYMARSKWEVDSLHKLKYFTLLMYWREMFNFSGVAWTNVDVGEVVSARPLFYGRIAFKEASFELIRSNSWGYLRNGSFDGLVGTLQRRETDVGGTPVFIRADRAKYIDYVSATWPSKPCFIFRHPKHPGGFITIYTRPLSDEVWWCILALLFAASLLLCGLLRLRVVRVEGEQADLSLSLALLSVWSAVCQQGMAVNRRASSVKLVLFTSFLFSLTVYQYYNAVVVSTLLRAPPVTIRTLSDLLQSKLKAGVEDALYNKDYFRRTTDPIALEFYTKKLAAAPSSSFLPPEQGMALVKRGGFAFHVDTAFAYPIIKRTFTEREICELQEVELYPPQNMFAVLKKGSPYRKHLSYGIRKMYEAGLMQRLKSIWDEAKPPCVRTPDSSVFTVTLREFSTPLLLLFVGMVIAVLVFVAELLVFKLRNDGKIRFTH</sequence>
<name>A0ACC0J8H5_CHOFU</name>
<dbReference type="Proteomes" id="UP001064048">
    <property type="component" value="Chromosome 14"/>
</dbReference>